<dbReference type="InterPro" id="IPR036909">
    <property type="entry name" value="Cyt_c-like_dom_sf"/>
</dbReference>
<evidence type="ECO:0000256" key="8">
    <source>
        <dbReference type="ARBA" id="ARBA00023136"/>
    </source>
</evidence>
<sequence length="434" mass="46628">MKRLFKLLVAVFVVGAALYFFLNRTDKSEGEAPVLAGAPADAALLVRGEYLTKAADCIACHTVPGKGEPFAGGLPFVLPFGTIYSSNITADPATGIGNWSDDQFVRAMHDGVRADGKRLYPAFPYTAYTALSRKDVLAIKAYLFSLPQVKQPNREPDLGFPFNQRWAMGFWNAAFFKSRRFEADPSQPPAWNQGKYLATALGHCAECHTPRNFAFALETSNNLAGETVQGWRAYNITSDAKNGIGGWSDAEIAAYLTTGHADGRGSASGPMGEAVEHSLQYLKAEDTAALVSYLRTVPAKAGKEPIEIDAKAPWAVASSAAAPAANTAEGHEQGLRLFAAACASCHQWNGQGQQTSYASLLGTRGVNDPGGANVTQMILRGVKMRVHDNEVYMPAFDKAYTDTEVAALANYVIAQFGNKQGTVTPEFVAKQRAQ</sequence>
<dbReference type="Proteomes" id="UP000077852">
    <property type="component" value="Unassembled WGS sequence"/>
</dbReference>
<feature type="domain" description="Cytochrome c" evidence="11">
    <location>
        <begin position="43"/>
        <end position="147"/>
    </location>
</feature>
<comment type="caution">
    <text evidence="12">The sequence shown here is derived from an EMBL/GenBank/DDBJ whole genome shotgun (WGS) entry which is preliminary data.</text>
</comment>
<feature type="binding site" description="covalent" evidence="9">
    <location>
        <position position="60"/>
    </location>
    <ligand>
        <name>heme c</name>
        <dbReference type="ChEBI" id="CHEBI:61717"/>
        <label>1</label>
    </ligand>
</feature>
<evidence type="ECO:0000256" key="2">
    <source>
        <dbReference type="ARBA" id="ARBA00022475"/>
    </source>
</evidence>
<keyword evidence="4 10" id="KW-0479">Metal-binding</keyword>
<dbReference type="PROSITE" id="PS51007">
    <property type="entry name" value="CYTC"/>
    <property type="match status" value="3"/>
</dbReference>
<feature type="binding site" description="covalent" evidence="9">
    <location>
        <position position="345"/>
    </location>
    <ligand>
        <name>heme c</name>
        <dbReference type="ChEBI" id="CHEBI:61717"/>
        <label>3</label>
    </ligand>
</feature>
<dbReference type="Pfam" id="PF00034">
    <property type="entry name" value="Cytochrom_C"/>
    <property type="match status" value="2"/>
</dbReference>
<dbReference type="InterPro" id="IPR009056">
    <property type="entry name" value="Cyt_c-like_dom"/>
</dbReference>
<evidence type="ECO:0000256" key="5">
    <source>
        <dbReference type="ARBA" id="ARBA00022729"/>
    </source>
</evidence>
<dbReference type="SUPFAM" id="SSF46626">
    <property type="entry name" value="Cytochrome c"/>
    <property type="match status" value="3"/>
</dbReference>
<dbReference type="Gene3D" id="1.10.760.10">
    <property type="entry name" value="Cytochrome c-like domain"/>
    <property type="match status" value="3"/>
</dbReference>
<evidence type="ECO:0000256" key="6">
    <source>
        <dbReference type="ARBA" id="ARBA00022737"/>
    </source>
</evidence>
<reference evidence="12 13" key="1">
    <citation type="submission" date="2016-03" db="EMBL/GenBank/DDBJ databases">
        <title>Genome sequence of Variovorax paradoxus KB5.</title>
        <authorList>
            <person name="Jeong H."/>
            <person name="Hong C.E."/>
            <person name="Jo S.H."/>
            <person name="Park J.M."/>
        </authorList>
    </citation>
    <scope>NUCLEOTIDE SEQUENCE [LARGE SCALE GENOMIC DNA]</scope>
    <source>
        <strain evidence="12 13">KB5</strain>
    </source>
</reference>
<feature type="domain" description="Cytochrome c" evidence="11">
    <location>
        <begin position="329"/>
        <end position="416"/>
    </location>
</feature>
<feature type="binding site" description="covalent" evidence="9">
    <location>
        <position position="57"/>
    </location>
    <ligand>
        <name>heme c</name>
        <dbReference type="ChEBI" id="CHEBI:61717"/>
        <label>1</label>
    </ligand>
</feature>
<dbReference type="GO" id="GO:0009055">
    <property type="term" value="F:electron transfer activity"/>
    <property type="evidence" value="ECO:0007669"/>
    <property type="project" value="InterPro"/>
</dbReference>
<evidence type="ECO:0000256" key="9">
    <source>
        <dbReference type="PIRSR" id="PIRSR000018-50"/>
    </source>
</evidence>
<dbReference type="GO" id="GO:0016614">
    <property type="term" value="F:oxidoreductase activity, acting on CH-OH group of donors"/>
    <property type="evidence" value="ECO:0007669"/>
    <property type="project" value="InterPro"/>
</dbReference>
<dbReference type="GO" id="GO:0005886">
    <property type="term" value="C:plasma membrane"/>
    <property type="evidence" value="ECO:0007669"/>
    <property type="project" value="UniProtKB-SubCell"/>
</dbReference>
<proteinExistence type="predicted"/>
<organism evidence="12 13">
    <name type="scientific">Variovorax paradoxus</name>
    <dbReference type="NCBI Taxonomy" id="34073"/>
    <lineage>
        <taxon>Bacteria</taxon>
        <taxon>Pseudomonadati</taxon>
        <taxon>Pseudomonadota</taxon>
        <taxon>Betaproteobacteria</taxon>
        <taxon>Burkholderiales</taxon>
        <taxon>Comamonadaceae</taxon>
        <taxon>Variovorax</taxon>
    </lineage>
</organism>
<dbReference type="AlphaFoldDB" id="A0AA91DTJ0"/>
<keyword evidence="6" id="KW-0677">Repeat</keyword>
<dbReference type="RefSeq" id="WP_081266397.1">
    <property type="nucleotide sequence ID" value="NZ_LVHG01000026.1"/>
</dbReference>
<comment type="subcellular location">
    <subcellularLocation>
        <location evidence="1">Cell membrane</location>
    </subcellularLocation>
</comment>
<evidence type="ECO:0000256" key="10">
    <source>
        <dbReference type="PIRSR" id="PIRSR000018-51"/>
    </source>
</evidence>
<gene>
    <name evidence="12" type="ORF">A3K87_08445</name>
</gene>
<feature type="binding site" description="covalent" evidence="9">
    <location>
        <position position="204"/>
    </location>
    <ligand>
        <name>heme c</name>
        <dbReference type="ChEBI" id="CHEBI:61717"/>
        <label>2</label>
    </ligand>
</feature>
<comment type="cofactor">
    <cofactor evidence="9">
        <name>heme c</name>
        <dbReference type="ChEBI" id="CHEBI:61717"/>
    </cofactor>
    <text evidence="9">Binds 3 heme c groups covalently per subunit.</text>
</comment>
<keyword evidence="2" id="KW-1003">Cell membrane</keyword>
<keyword evidence="7 10" id="KW-0408">Iron</keyword>
<dbReference type="InterPro" id="IPR051459">
    <property type="entry name" value="Cytochrome_c-type_DH"/>
</dbReference>
<evidence type="ECO:0000256" key="1">
    <source>
        <dbReference type="ARBA" id="ARBA00004236"/>
    </source>
</evidence>
<evidence type="ECO:0000256" key="4">
    <source>
        <dbReference type="ARBA" id="ARBA00022723"/>
    </source>
</evidence>
<dbReference type="PIRSF" id="PIRSF000018">
    <property type="entry name" value="Mb_ADH_cyt_c"/>
    <property type="match status" value="1"/>
</dbReference>
<keyword evidence="3 9" id="KW-0349">Heme</keyword>
<dbReference type="GO" id="GO:0020037">
    <property type="term" value="F:heme binding"/>
    <property type="evidence" value="ECO:0007669"/>
    <property type="project" value="InterPro"/>
</dbReference>
<feature type="binding site" description="axial binding residue" evidence="10">
    <location>
        <position position="346"/>
    </location>
    <ligand>
        <name>heme c</name>
        <dbReference type="ChEBI" id="CHEBI:61717"/>
        <label>3</label>
    </ligand>
    <ligandPart>
        <name>Fe</name>
        <dbReference type="ChEBI" id="CHEBI:18248"/>
    </ligandPart>
</feature>
<feature type="binding site" description="covalent" evidence="9">
    <location>
        <position position="342"/>
    </location>
    <ligand>
        <name>heme c</name>
        <dbReference type="ChEBI" id="CHEBI:61717"/>
        <label>3</label>
    </ligand>
</feature>
<evidence type="ECO:0000256" key="3">
    <source>
        <dbReference type="ARBA" id="ARBA00022617"/>
    </source>
</evidence>
<evidence type="ECO:0000313" key="13">
    <source>
        <dbReference type="Proteomes" id="UP000077852"/>
    </source>
</evidence>
<feature type="binding site" description="axial binding residue" evidence="10">
    <location>
        <position position="208"/>
    </location>
    <ligand>
        <name>heme c</name>
        <dbReference type="ChEBI" id="CHEBI:61717"/>
        <label>2</label>
    </ligand>
    <ligandPart>
        <name>Fe</name>
        <dbReference type="ChEBI" id="CHEBI:18248"/>
    </ligandPart>
</feature>
<feature type="binding site" description="axial binding residue" evidence="10">
    <location>
        <position position="61"/>
    </location>
    <ligand>
        <name>heme c</name>
        <dbReference type="ChEBI" id="CHEBI:61717"/>
        <label>1</label>
    </ligand>
    <ligandPart>
        <name>Fe</name>
        <dbReference type="ChEBI" id="CHEBI:18248"/>
    </ligandPart>
</feature>
<dbReference type="GO" id="GO:0005506">
    <property type="term" value="F:iron ion binding"/>
    <property type="evidence" value="ECO:0007669"/>
    <property type="project" value="InterPro"/>
</dbReference>
<keyword evidence="8" id="KW-0472">Membrane</keyword>
<dbReference type="PANTHER" id="PTHR35008">
    <property type="entry name" value="BLL4482 PROTEIN-RELATED"/>
    <property type="match status" value="1"/>
</dbReference>
<accession>A0AA91DTJ0</accession>
<feature type="domain" description="Cytochrome c" evidence="11">
    <location>
        <begin position="189"/>
        <end position="298"/>
    </location>
</feature>
<evidence type="ECO:0000259" key="11">
    <source>
        <dbReference type="PROSITE" id="PS51007"/>
    </source>
</evidence>
<feature type="binding site" description="covalent" evidence="9">
    <location>
        <position position="207"/>
    </location>
    <ligand>
        <name>heme c</name>
        <dbReference type="ChEBI" id="CHEBI:61717"/>
        <label>2</label>
    </ligand>
</feature>
<dbReference type="EMBL" id="LVHG01000026">
    <property type="protein sequence ID" value="OAK66201.1"/>
    <property type="molecule type" value="Genomic_DNA"/>
</dbReference>
<protein>
    <submittedName>
        <fullName evidence="12">Alcohol dehydrogenase</fullName>
    </submittedName>
</protein>
<name>A0AA91DTJ0_VARPD</name>
<dbReference type="InterPro" id="IPR014353">
    <property type="entry name" value="Membr-bd_ADH_cyt_c"/>
</dbReference>
<evidence type="ECO:0000256" key="7">
    <source>
        <dbReference type="ARBA" id="ARBA00023004"/>
    </source>
</evidence>
<dbReference type="PANTHER" id="PTHR35008:SF8">
    <property type="entry name" value="ALCOHOL DEHYDROGENASE CYTOCHROME C SUBUNIT"/>
    <property type="match status" value="1"/>
</dbReference>
<evidence type="ECO:0000313" key="12">
    <source>
        <dbReference type="EMBL" id="OAK66201.1"/>
    </source>
</evidence>
<keyword evidence="5" id="KW-0732">Signal</keyword>